<evidence type="ECO:0000259" key="8">
    <source>
        <dbReference type="Pfam" id="PF07683"/>
    </source>
</evidence>
<evidence type="ECO:0000256" key="1">
    <source>
        <dbReference type="ARBA" id="ARBA00022741"/>
    </source>
</evidence>
<keyword evidence="10" id="KW-1185">Reference proteome</keyword>
<dbReference type="GO" id="GO:0000166">
    <property type="term" value="F:nucleotide binding"/>
    <property type="evidence" value="ECO:0007669"/>
    <property type="project" value="UniProtKB-KW"/>
</dbReference>
<dbReference type="Pfam" id="PF07683">
    <property type="entry name" value="CobW_C"/>
    <property type="match status" value="1"/>
</dbReference>
<evidence type="ECO:0000256" key="2">
    <source>
        <dbReference type="ARBA" id="ARBA00022801"/>
    </source>
</evidence>
<feature type="domain" description="CobW/HypB/UreG nucleotide-binding" evidence="7">
    <location>
        <begin position="4"/>
        <end position="178"/>
    </location>
</feature>
<evidence type="ECO:0000256" key="6">
    <source>
        <dbReference type="ARBA" id="ARBA00049117"/>
    </source>
</evidence>
<evidence type="ECO:0000313" key="10">
    <source>
        <dbReference type="Proteomes" id="UP000198703"/>
    </source>
</evidence>
<keyword evidence="2" id="KW-0378">Hydrolase</keyword>
<evidence type="ECO:0000259" key="7">
    <source>
        <dbReference type="Pfam" id="PF02492"/>
    </source>
</evidence>
<dbReference type="PANTHER" id="PTHR13748">
    <property type="entry name" value="COBW-RELATED"/>
    <property type="match status" value="1"/>
</dbReference>
<evidence type="ECO:0000256" key="4">
    <source>
        <dbReference type="ARBA" id="ARBA00034320"/>
    </source>
</evidence>
<keyword evidence="3" id="KW-0143">Chaperone</keyword>
<dbReference type="SUPFAM" id="SSF90002">
    <property type="entry name" value="Hypothetical protein YjiA, C-terminal domain"/>
    <property type="match status" value="1"/>
</dbReference>
<dbReference type="InterPro" id="IPR011629">
    <property type="entry name" value="CobW-like_C"/>
</dbReference>
<accession>A0A1H4GBV0</accession>
<sequence length="296" mass="30892">MSLPLTVLGGYLGAGKTTLLNRMLTGDHGRRIAVIVNDFGALNVDASLIADHAGDTIALTNGCICCSAADGTATAIARILKRAADFDHIAIEASGVAEPGKVARNAAAFRLPLDGVIVLADAEQLPEQAANRYTGRAVAAQLRQADLVVLNKTDLASSDSLAASRALIARHAPAAPVIETRHADVPASVLFGAHDADVGRPDAEALAQPADHDAAYKSALFERAEPMSRAEIEALAAKLSAQAIRAKGHVSLAEDPSARHLYQQVGRRWTLTPNGRWGATTPSTRIVSIGISQVRG</sequence>
<dbReference type="InterPro" id="IPR003495">
    <property type="entry name" value="CobW/HypB/UreG_nucleotide-bd"/>
</dbReference>
<dbReference type="PANTHER" id="PTHR13748:SF62">
    <property type="entry name" value="COBW DOMAIN-CONTAINING PROTEIN"/>
    <property type="match status" value="1"/>
</dbReference>
<feature type="domain" description="CobW C-terminal" evidence="8">
    <location>
        <begin position="217"/>
        <end position="291"/>
    </location>
</feature>
<dbReference type="CDD" id="cd03112">
    <property type="entry name" value="CobW-like"/>
    <property type="match status" value="1"/>
</dbReference>
<dbReference type="Pfam" id="PF02492">
    <property type="entry name" value="cobW"/>
    <property type="match status" value="1"/>
</dbReference>
<gene>
    <name evidence="9" type="ORF">SAMN05444370_1506</name>
</gene>
<dbReference type="Gene3D" id="3.30.1220.10">
    <property type="entry name" value="CobW-like, C-terminal domain"/>
    <property type="match status" value="1"/>
</dbReference>
<dbReference type="AlphaFoldDB" id="A0A1H4GBV0"/>
<dbReference type="STRING" id="89524.SAMN05444370_1506"/>
<dbReference type="Proteomes" id="UP000198703">
    <property type="component" value="Unassembled WGS sequence"/>
</dbReference>
<evidence type="ECO:0000313" key="9">
    <source>
        <dbReference type="EMBL" id="SEB07024.1"/>
    </source>
</evidence>
<keyword evidence="1" id="KW-0547">Nucleotide-binding</keyword>
<dbReference type="InterPro" id="IPR036627">
    <property type="entry name" value="CobW-likC_sf"/>
</dbReference>
<dbReference type="InterPro" id="IPR051316">
    <property type="entry name" value="Zinc-reg_GTPase_activator"/>
</dbReference>
<comment type="catalytic activity">
    <reaction evidence="6">
        <text>GTP + H2O = GDP + phosphate + H(+)</text>
        <dbReference type="Rhea" id="RHEA:19669"/>
        <dbReference type="ChEBI" id="CHEBI:15377"/>
        <dbReference type="ChEBI" id="CHEBI:15378"/>
        <dbReference type="ChEBI" id="CHEBI:37565"/>
        <dbReference type="ChEBI" id="CHEBI:43474"/>
        <dbReference type="ChEBI" id="CHEBI:58189"/>
    </reaction>
    <physiologicalReaction direction="left-to-right" evidence="6">
        <dbReference type="Rhea" id="RHEA:19670"/>
    </physiologicalReaction>
</comment>
<name>A0A1H4GBV0_9RHOB</name>
<protein>
    <submittedName>
        <fullName evidence="9">GTPase, G3E family</fullName>
    </submittedName>
</protein>
<comment type="function">
    <text evidence="5">Zinc chaperone that directly transfers zinc cofactor to target proteins, thereby activating them. Zinc is transferred from the CXCC motif in the GTPase domain to the zinc binding site in target proteins in a process requiring GTP hydrolysis.</text>
</comment>
<dbReference type="SUPFAM" id="SSF52540">
    <property type="entry name" value="P-loop containing nucleoside triphosphate hydrolases"/>
    <property type="match status" value="1"/>
</dbReference>
<dbReference type="EMBL" id="FNQM01000050">
    <property type="protein sequence ID" value="SEB07024.1"/>
    <property type="molecule type" value="Genomic_DNA"/>
</dbReference>
<dbReference type="Gene3D" id="3.40.50.300">
    <property type="entry name" value="P-loop containing nucleotide triphosphate hydrolases"/>
    <property type="match status" value="1"/>
</dbReference>
<dbReference type="GO" id="GO:0016787">
    <property type="term" value="F:hydrolase activity"/>
    <property type="evidence" value="ECO:0007669"/>
    <property type="project" value="UniProtKB-KW"/>
</dbReference>
<dbReference type="GO" id="GO:0005737">
    <property type="term" value="C:cytoplasm"/>
    <property type="evidence" value="ECO:0007669"/>
    <property type="project" value="TreeGrafter"/>
</dbReference>
<evidence type="ECO:0000256" key="3">
    <source>
        <dbReference type="ARBA" id="ARBA00023186"/>
    </source>
</evidence>
<reference evidence="9 10" key="1">
    <citation type="submission" date="2016-10" db="EMBL/GenBank/DDBJ databases">
        <authorList>
            <person name="de Groot N.N."/>
        </authorList>
    </citation>
    <scope>NUCLEOTIDE SEQUENCE [LARGE SCALE GENOMIC DNA]</scope>
    <source>
        <strain evidence="9 10">DSM 15345</strain>
    </source>
</reference>
<dbReference type="InterPro" id="IPR027417">
    <property type="entry name" value="P-loop_NTPase"/>
</dbReference>
<organism evidence="9 10">
    <name type="scientific">Rubrimonas cliftonensis</name>
    <dbReference type="NCBI Taxonomy" id="89524"/>
    <lineage>
        <taxon>Bacteria</taxon>
        <taxon>Pseudomonadati</taxon>
        <taxon>Pseudomonadota</taxon>
        <taxon>Alphaproteobacteria</taxon>
        <taxon>Rhodobacterales</taxon>
        <taxon>Paracoccaceae</taxon>
        <taxon>Rubrimonas</taxon>
    </lineage>
</organism>
<comment type="similarity">
    <text evidence="4">Belongs to the SIMIBI class G3E GTPase family. ZNG1 subfamily.</text>
</comment>
<proteinExistence type="inferred from homology"/>
<dbReference type="RefSeq" id="WP_093256951.1">
    <property type="nucleotide sequence ID" value="NZ_FNQM01000050.1"/>
</dbReference>
<dbReference type="OrthoDB" id="9808822at2"/>
<evidence type="ECO:0000256" key="5">
    <source>
        <dbReference type="ARBA" id="ARBA00045658"/>
    </source>
</evidence>